<dbReference type="PANTHER" id="PTHR13068:SF91">
    <property type="entry name" value="TRANSCRIPTION TERMINATION FACTOR FAMILY PROTEIN"/>
    <property type="match status" value="1"/>
</dbReference>
<evidence type="ECO:0000313" key="4">
    <source>
        <dbReference type="EMBL" id="KEH37353.1"/>
    </source>
</evidence>
<reference evidence="4 6" key="1">
    <citation type="journal article" date="2011" name="Nature">
        <title>The Medicago genome provides insight into the evolution of rhizobial symbioses.</title>
        <authorList>
            <person name="Young N.D."/>
            <person name="Debelle F."/>
            <person name="Oldroyd G.E."/>
            <person name="Geurts R."/>
            <person name="Cannon S.B."/>
            <person name="Udvardi M.K."/>
            <person name="Benedito V.A."/>
            <person name="Mayer K.F."/>
            <person name="Gouzy J."/>
            <person name="Schoof H."/>
            <person name="Van de Peer Y."/>
            <person name="Proost S."/>
            <person name="Cook D.R."/>
            <person name="Meyers B.C."/>
            <person name="Spannagl M."/>
            <person name="Cheung F."/>
            <person name="De Mita S."/>
            <person name="Krishnakumar V."/>
            <person name="Gundlach H."/>
            <person name="Zhou S."/>
            <person name="Mudge J."/>
            <person name="Bharti A.K."/>
            <person name="Murray J.D."/>
            <person name="Naoumkina M.A."/>
            <person name="Rosen B."/>
            <person name="Silverstein K.A."/>
            <person name="Tang H."/>
            <person name="Rombauts S."/>
            <person name="Zhao P.X."/>
            <person name="Zhou P."/>
            <person name="Barbe V."/>
            <person name="Bardou P."/>
            <person name="Bechner M."/>
            <person name="Bellec A."/>
            <person name="Berger A."/>
            <person name="Berges H."/>
            <person name="Bidwell S."/>
            <person name="Bisseling T."/>
            <person name="Choisne N."/>
            <person name="Couloux A."/>
            <person name="Denny R."/>
            <person name="Deshpande S."/>
            <person name="Dai X."/>
            <person name="Doyle J.J."/>
            <person name="Dudez A.M."/>
            <person name="Farmer A.D."/>
            <person name="Fouteau S."/>
            <person name="Franken C."/>
            <person name="Gibelin C."/>
            <person name="Gish J."/>
            <person name="Goldstein S."/>
            <person name="Gonzalez A.J."/>
            <person name="Green P.J."/>
            <person name="Hallab A."/>
            <person name="Hartog M."/>
            <person name="Hua A."/>
            <person name="Humphray S.J."/>
            <person name="Jeong D.H."/>
            <person name="Jing Y."/>
            <person name="Jocker A."/>
            <person name="Kenton S.M."/>
            <person name="Kim D.J."/>
            <person name="Klee K."/>
            <person name="Lai H."/>
            <person name="Lang C."/>
            <person name="Lin S."/>
            <person name="Macmil S.L."/>
            <person name="Magdelenat G."/>
            <person name="Matthews L."/>
            <person name="McCorrison J."/>
            <person name="Monaghan E.L."/>
            <person name="Mun J.H."/>
            <person name="Najar F.Z."/>
            <person name="Nicholson C."/>
            <person name="Noirot C."/>
            <person name="O'Bleness M."/>
            <person name="Paule C.R."/>
            <person name="Poulain J."/>
            <person name="Prion F."/>
            <person name="Qin B."/>
            <person name="Qu C."/>
            <person name="Retzel E.F."/>
            <person name="Riddle C."/>
            <person name="Sallet E."/>
            <person name="Samain S."/>
            <person name="Samson N."/>
            <person name="Sanders I."/>
            <person name="Saurat O."/>
            <person name="Scarpelli C."/>
            <person name="Schiex T."/>
            <person name="Segurens B."/>
            <person name="Severin A.J."/>
            <person name="Sherrier D.J."/>
            <person name="Shi R."/>
            <person name="Sims S."/>
            <person name="Singer S.R."/>
            <person name="Sinharoy S."/>
            <person name="Sterck L."/>
            <person name="Viollet A."/>
            <person name="Wang B.B."/>
            <person name="Wang K."/>
            <person name="Wang M."/>
            <person name="Wang X."/>
            <person name="Warfsmann J."/>
            <person name="Weissenbach J."/>
            <person name="White D.D."/>
            <person name="White J.D."/>
            <person name="Wiley G.B."/>
            <person name="Wincker P."/>
            <person name="Xing Y."/>
            <person name="Yang L."/>
            <person name="Yao Z."/>
            <person name="Ying F."/>
            <person name="Zhai J."/>
            <person name="Zhou L."/>
            <person name="Zuber A."/>
            <person name="Denarie J."/>
            <person name="Dixon R.A."/>
            <person name="May G.D."/>
            <person name="Schwartz D.C."/>
            <person name="Rogers J."/>
            <person name="Quetier F."/>
            <person name="Town C.D."/>
            <person name="Roe B.A."/>
        </authorList>
    </citation>
    <scope>NUCLEOTIDE SEQUENCE [LARGE SCALE GENOMIC DNA]</scope>
    <source>
        <strain evidence="4">A17</strain>
        <strain evidence="5 6">cv. Jemalong A17</strain>
    </source>
</reference>
<organism evidence="4 6">
    <name type="scientific">Medicago truncatula</name>
    <name type="common">Barrel medic</name>
    <name type="synonym">Medicago tribuloides</name>
    <dbReference type="NCBI Taxonomy" id="3880"/>
    <lineage>
        <taxon>Eukaryota</taxon>
        <taxon>Viridiplantae</taxon>
        <taxon>Streptophyta</taxon>
        <taxon>Embryophyta</taxon>
        <taxon>Tracheophyta</taxon>
        <taxon>Spermatophyta</taxon>
        <taxon>Magnoliopsida</taxon>
        <taxon>eudicotyledons</taxon>
        <taxon>Gunneridae</taxon>
        <taxon>Pentapetalae</taxon>
        <taxon>rosids</taxon>
        <taxon>fabids</taxon>
        <taxon>Fabales</taxon>
        <taxon>Fabaceae</taxon>
        <taxon>Papilionoideae</taxon>
        <taxon>50 kb inversion clade</taxon>
        <taxon>NPAAA clade</taxon>
        <taxon>Hologalegina</taxon>
        <taxon>IRL clade</taxon>
        <taxon>Trifolieae</taxon>
        <taxon>Medicago</taxon>
    </lineage>
</organism>
<keyword evidence="6" id="KW-1185">Reference proteome</keyword>
<comment type="similarity">
    <text evidence="1">Belongs to the mTERF family.</text>
</comment>
<accession>A0A072V7R4</accession>
<sequence length="496" mass="56673">MTRSWQVDNGDDQWYHLTHFDWLMVHDTGALMLPKNQVGFALGRDKETKNADLLTAIVDLIFLTTTTTTSNPFIVSYLIDKFGFSHGFALKASKELYFKTSQKPDSVLYFFKNHSFTDSDLRSIIKRVPWILSCNTHKTILPKFQFLLSKGASTSDIVHMVRGNPRFLELSLKNHQIKFEFFLSKGASSSHIVSLLTTYPQILQTSFENRIIPLFKLLTRFFKTNKDTIVCLIQHSKWVTSHPHHLIVASINLISDFGVSDSVIARLLQNKPSIFGSKDLIKSLEEVKSLGFDPSTASFGVALVAKKGMSKKLWDEKVDTFKKWGWSDENIVEAFRSQPNLMLVSIDKINLVMSFWVNQLDWNSLELAKFPNMFCYSLHKRIIPRASVWQFLLIKGLRQKNASLVTPFTCSENSFLNKFVFSFKEESDYLLKLHEEKMKFANTKNIGMPSTKCSQVRVLGEDVLLVAIEPVLAHVIEEEEDMDSGGKGKNFLGKTR</sequence>
<dbReference type="GO" id="GO:0009507">
    <property type="term" value="C:chloroplast"/>
    <property type="evidence" value="ECO:0000318"/>
    <property type="project" value="GO_Central"/>
</dbReference>
<dbReference type="Pfam" id="PF02536">
    <property type="entry name" value="mTERF"/>
    <property type="match status" value="1"/>
</dbReference>
<dbReference type="SMART" id="SM00733">
    <property type="entry name" value="Mterf"/>
    <property type="match status" value="6"/>
</dbReference>
<dbReference type="Proteomes" id="UP000002051">
    <property type="component" value="Chromosome 2"/>
</dbReference>
<reference evidence="5" key="3">
    <citation type="submission" date="2015-04" db="UniProtKB">
        <authorList>
            <consortium name="EnsemblPlants"/>
        </authorList>
    </citation>
    <scope>IDENTIFICATION</scope>
    <source>
        <strain evidence="5">cv. Jemalong A17</strain>
    </source>
</reference>
<dbReference type="PANTHER" id="PTHR13068">
    <property type="entry name" value="CGI-12 PROTEIN-RELATED"/>
    <property type="match status" value="1"/>
</dbReference>
<keyword evidence="2" id="KW-0805">Transcription regulation</keyword>
<dbReference type="GO" id="GO:0006353">
    <property type="term" value="P:DNA-templated transcription termination"/>
    <property type="evidence" value="ECO:0007669"/>
    <property type="project" value="UniProtKB-KW"/>
</dbReference>
<dbReference type="Gene3D" id="1.25.70.10">
    <property type="entry name" value="Transcription termination factor 3, mitochondrial"/>
    <property type="match status" value="1"/>
</dbReference>
<dbReference type="GO" id="GO:0003676">
    <property type="term" value="F:nucleic acid binding"/>
    <property type="evidence" value="ECO:0007669"/>
    <property type="project" value="InterPro"/>
</dbReference>
<dbReference type="EMBL" id="CM001218">
    <property type="protein sequence ID" value="KEH37353.1"/>
    <property type="molecule type" value="Genomic_DNA"/>
</dbReference>
<reference evidence="4 6" key="2">
    <citation type="journal article" date="2014" name="BMC Genomics">
        <title>An improved genome release (version Mt4.0) for the model legume Medicago truncatula.</title>
        <authorList>
            <person name="Tang H."/>
            <person name="Krishnakumar V."/>
            <person name="Bidwell S."/>
            <person name="Rosen B."/>
            <person name="Chan A."/>
            <person name="Zhou S."/>
            <person name="Gentzbittel L."/>
            <person name="Childs K.L."/>
            <person name="Yandell M."/>
            <person name="Gundlach H."/>
            <person name="Mayer K.F."/>
            <person name="Schwartz D.C."/>
            <person name="Town C.D."/>
        </authorList>
    </citation>
    <scope>GENOME REANNOTATION</scope>
    <source>
        <strain evidence="4">A17</strain>
        <strain evidence="5 6">cv. Jemalong A17</strain>
    </source>
</reference>
<keyword evidence="2" id="KW-0806">Transcription termination</keyword>
<dbReference type="EnsemblPlants" id="KEH37353">
    <property type="protein sequence ID" value="KEH37353"/>
    <property type="gene ID" value="MTR_2g438020"/>
</dbReference>
<evidence type="ECO:0000313" key="5">
    <source>
        <dbReference type="EnsemblPlants" id="KEH37353"/>
    </source>
</evidence>
<dbReference type="InterPro" id="IPR038538">
    <property type="entry name" value="MTERF_sf"/>
</dbReference>
<evidence type="ECO:0000313" key="6">
    <source>
        <dbReference type="Proteomes" id="UP000002051"/>
    </source>
</evidence>
<protein>
    <submittedName>
        <fullName evidence="4">mTERF protein</fullName>
    </submittedName>
</protein>
<name>A0A072V7R4_MEDTR</name>
<keyword evidence="3" id="KW-0809">Transit peptide</keyword>
<evidence type="ECO:0000256" key="3">
    <source>
        <dbReference type="ARBA" id="ARBA00022946"/>
    </source>
</evidence>
<dbReference type="AlphaFoldDB" id="A0A072V7R4"/>
<evidence type="ECO:0000256" key="2">
    <source>
        <dbReference type="ARBA" id="ARBA00022472"/>
    </source>
</evidence>
<dbReference type="GO" id="GO:0009658">
    <property type="term" value="P:chloroplast organization"/>
    <property type="evidence" value="ECO:0000318"/>
    <property type="project" value="GO_Central"/>
</dbReference>
<gene>
    <name evidence="4" type="ordered locus">MTR_2g438020</name>
</gene>
<evidence type="ECO:0000256" key="1">
    <source>
        <dbReference type="ARBA" id="ARBA00007692"/>
    </source>
</evidence>
<dbReference type="HOGENOM" id="CLU_550283_0_0_1"/>
<keyword evidence="2" id="KW-0804">Transcription</keyword>
<dbReference type="FunFam" id="1.25.70.10:FF:000001">
    <property type="entry name" value="Mitochondrial transcription termination factor-like"/>
    <property type="match status" value="1"/>
</dbReference>
<proteinExistence type="inferred from homology"/>
<dbReference type="InterPro" id="IPR003690">
    <property type="entry name" value="MTERF"/>
</dbReference>